<gene>
    <name evidence="1" type="ORF">SNEC2469_LOCUS32288</name>
</gene>
<dbReference type="InterPro" id="IPR032675">
    <property type="entry name" value="LRR_dom_sf"/>
</dbReference>
<reference evidence="1" key="1">
    <citation type="submission" date="2021-02" db="EMBL/GenBank/DDBJ databases">
        <authorList>
            <person name="Dougan E. K."/>
            <person name="Rhodes N."/>
            <person name="Thang M."/>
            <person name="Chan C."/>
        </authorList>
    </citation>
    <scope>NUCLEOTIDE SEQUENCE</scope>
</reference>
<dbReference type="Proteomes" id="UP000601435">
    <property type="component" value="Unassembled WGS sequence"/>
</dbReference>
<proteinExistence type="predicted"/>
<dbReference type="SUPFAM" id="SSF52047">
    <property type="entry name" value="RNI-like"/>
    <property type="match status" value="1"/>
</dbReference>
<name>A0A813BWN8_9DINO</name>
<organism evidence="1 2">
    <name type="scientific">Symbiodinium necroappetens</name>
    <dbReference type="NCBI Taxonomy" id="1628268"/>
    <lineage>
        <taxon>Eukaryota</taxon>
        <taxon>Sar</taxon>
        <taxon>Alveolata</taxon>
        <taxon>Dinophyceae</taxon>
        <taxon>Suessiales</taxon>
        <taxon>Symbiodiniaceae</taxon>
        <taxon>Symbiodinium</taxon>
    </lineage>
</organism>
<dbReference type="EMBL" id="CAJNJA010081251">
    <property type="protein sequence ID" value="CAE7929566.1"/>
    <property type="molecule type" value="Genomic_DNA"/>
</dbReference>
<evidence type="ECO:0000313" key="2">
    <source>
        <dbReference type="Proteomes" id="UP000601435"/>
    </source>
</evidence>
<dbReference type="Gene3D" id="3.80.10.10">
    <property type="entry name" value="Ribonuclease Inhibitor"/>
    <property type="match status" value="1"/>
</dbReference>
<keyword evidence="2" id="KW-1185">Reference proteome</keyword>
<protein>
    <submittedName>
        <fullName evidence="1">Uncharacterized protein</fullName>
    </submittedName>
</protein>
<dbReference type="OrthoDB" id="438910at2759"/>
<comment type="caution">
    <text evidence="1">The sequence shown here is derived from an EMBL/GenBank/DDBJ whole genome shotgun (WGS) entry which is preliminary data.</text>
</comment>
<accession>A0A813BWN8</accession>
<sequence>MASWKEWRRWGSFVYVDYPDCAVMDVQLHGRNVTDADLPSLLRHMTERLSAGEGWMGYQLDLSHNAGITDFGISIHLAPFLRKWPHCRVLKLSETSAGDSSLKALVEWVCQGQVMELNLSELGGTLSNDMVWAFLQKLKDRRRLPYWHPCGNSSLWLRLDHNDIENIDLLADKGQTLAYLQVWEKAPKGWTVRSQQKPLLARPSVEVALFPASHAKERHVEIKADMRKQLLSMLHVSGEARAEGTTRAPLVFTEDEYRLWQMESREDAENGADDRNEETFGGEAIAAGWSFEENLAANQRLAKRGSGWSQEAPKVQVPVPEPIPEPPAANQSSLTDAKQQVEAEVRQLVRDVDVLRAEDFNGKVKQWFHALRSKGGIEKVTEATATLRLILKHKRRGEVEKWSSYLRSLLEKIHFGDLLHCPTPGESQLSSQAQAAQAAASESSLSVRASCADLAESGSWQTSCQFGAARLSEKCTSDCTILVVLKGEEAALRVVTVCPRCECSDPSIGRQECHHVASLQPKRKRIPDDSDIAITVSPLTDCRPTVEVTQMSGATKVLPTDAHLGFVSSILRHEHGEVQKGLLSIEAALKLRRDVRATPRAVLRARAEIAKHDLQTSGEAKTTVFGEIGGVDARRQADNIVTPEKPISTDTRNTCSVFGSSLSGWVGTERENMSIHERCYQSLVALVWQFDVRAQMTVGKAGQVSAGLLFETKQALRLDVPAFFTTSRSAGAHSFSYTSQIQTPKETASREFLQVEVMALSGEISVRCACRAVPAATAHGSQKTFVSDALKALHQAEADLSKGSSQIYTCRGMREACGEAFTCLILLVVESKMRGWEADYVVMAVDRRTREMLLPGVAVESCVGQLCAGGRPTIRYQLYINNPSTKVSLRFSCQGRLRQERCSQVLLSADARTPMPASLADRAYTPHEAAAEGYISMELRTSVEQERAHPGHCRVPCALTVQVELRPGEYAAVDFQLEAVFEDAYSIVLDGGKPLHLVAAPGKPEYFLFNTRQQTSMSTLAVQVPYDASDPEMDLVKMFLMECGQNGKDSSIHDSAMPSQQSHSQRGVVSSRWQLMAMVAHRSESTGSCHGVTVAIISHRTQAVPIAIRGYGWHPGTPLMLGDPLEGVLDGSRSLSYEVVPDESVEDVVLDLEVCAGNLLLQTGIRPGSKTSGGAGAGLGGHDLTSGGISRLKMPLKMNGWVQISSADGRYARYVLTVQDAADVTWLDAADLQRSVLVLQRSGGVHVDWRAASLFGQGHDVDPRARYEVFYGRMDKLSSNVSTACGLYLEHSLRNARRIVVDGATEARIEDLQAGHYVVNVVARSLATGHVVAYQPWVGDLDAVRTTGAIADRKASSGFWPDWPLPILLLVGSLVAWQLCKGGANRLPPFSLELPPWRSSPQHYQSLDGREIGGRYIPPAI</sequence>
<evidence type="ECO:0000313" key="1">
    <source>
        <dbReference type="EMBL" id="CAE7929566.1"/>
    </source>
</evidence>